<dbReference type="EMBL" id="MSFK01000008">
    <property type="protein sequence ID" value="PWY91879.1"/>
    <property type="molecule type" value="Genomic_DNA"/>
</dbReference>
<dbReference type="PANTHER" id="PTHR33112:SF16">
    <property type="entry name" value="HETEROKARYON INCOMPATIBILITY DOMAIN-CONTAINING PROTEIN"/>
    <property type="match status" value="1"/>
</dbReference>
<dbReference type="Proteomes" id="UP000246702">
    <property type="component" value="Unassembled WGS sequence"/>
</dbReference>
<keyword evidence="3" id="KW-1185">Reference proteome</keyword>
<accession>A0A317WZT2</accession>
<dbReference type="AlphaFoldDB" id="A0A317WZT2"/>
<feature type="non-terminal residue" evidence="2">
    <location>
        <position position="1"/>
    </location>
</feature>
<dbReference type="PANTHER" id="PTHR33112">
    <property type="entry name" value="DOMAIN PROTEIN, PUTATIVE-RELATED"/>
    <property type="match status" value="1"/>
</dbReference>
<evidence type="ECO:0000313" key="2">
    <source>
        <dbReference type="EMBL" id="PWY91879.1"/>
    </source>
</evidence>
<feature type="non-terminal residue" evidence="2">
    <location>
        <position position="251"/>
    </location>
</feature>
<comment type="caution">
    <text evidence="2">The sequence shown here is derived from an EMBL/GenBank/DDBJ whole genome shotgun (WGS) entry which is preliminary data.</text>
</comment>
<reference evidence="2 3" key="1">
    <citation type="submission" date="2016-12" db="EMBL/GenBank/DDBJ databases">
        <title>The genomes of Aspergillus section Nigri reveals drivers in fungal speciation.</title>
        <authorList>
            <consortium name="DOE Joint Genome Institute"/>
            <person name="Vesth T.C."/>
            <person name="Nybo J."/>
            <person name="Theobald S."/>
            <person name="Brandl J."/>
            <person name="Frisvad J.C."/>
            <person name="Nielsen K.F."/>
            <person name="Lyhne E.K."/>
            <person name="Kogle M.E."/>
            <person name="Kuo A."/>
            <person name="Riley R."/>
            <person name="Clum A."/>
            <person name="Nolan M."/>
            <person name="Lipzen A."/>
            <person name="Salamov A."/>
            <person name="Henrissat B."/>
            <person name="Wiebenga A."/>
            <person name="De Vries R.P."/>
            <person name="Grigoriev I.V."/>
            <person name="Mortensen U.H."/>
            <person name="Andersen M.R."/>
            <person name="Baker S.E."/>
        </authorList>
    </citation>
    <scope>NUCLEOTIDE SEQUENCE [LARGE SCALE GENOMIC DNA]</scope>
    <source>
        <strain evidence="2 3">CBS 115572</strain>
    </source>
</reference>
<dbReference type="STRING" id="1450535.A0A317WZT2"/>
<dbReference type="InterPro" id="IPR010730">
    <property type="entry name" value="HET"/>
</dbReference>
<evidence type="ECO:0000259" key="1">
    <source>
        <dbReference type="Pfam" id="PF06985"/>
    </source>
</evidence>
<proteinExistence type="predicted"/>
<gene>
    <name evidence="2" type="ORF">BO94DRAFT_428708</name>
</gene>
<evidence type="ECO:0000313" key="3">
    <source>
        <dbReference type="Proteomes" id="UP000246702"/>
    </source>
</evidence>
<protein>
    <recommendedName>
        <fullName evidence="1">Heterokaryon incompatibility domain-containing protein</fullName>
    </recommendedName>
</protein>
<sequence length="251" mass="29104">ELKDLVERRIRPWMQRCCAEHVECQQAEKETSGQLPTRLIDLGPSATSPIKVIETSAQREITDRIEYLILSYCWGECNDTAKTTRFNLHHRLDSLEVDKFPATIRDAISLTRALEIRYIWIDAICIIQPSDDGYYDDLRREGTKMASYYTNAMCCISVSSSPDSSHSFLTERRLMRQSWHPKLASREPEITREVLGSKWLEFVEYYATTDLSFPSDRLDAINGIVRYLSERHQDQYFGGIFSSCPEKGLLW</sequence>
<dbReference type="OrthoDB" id="5125733at2759"/>
<name>A0A317WZT2_9EURO</name>
<feature type="domain" description="Heterokaryon incompatibility" evidence="1">
    <location>
        <begin position="67"/>
        <end position="185"/>
    </location>
</feature>
<dbReference type="RefSeq" id="XP_025469607.1">
    <property type="nucleotide sequence ID" value="XM_025607468.1"/>
</dbReference>
<dbReference type="GeneID" id="37109611"/>
<organism evidence="2 3">
    <name type="scientific">Aspergillus sclerotioniger CBS 115572</name>
    <dbReference type="NCBI Taxonomy" id="1450535"/>
    <lineage>
        <taxon>Eukaryota</taxon>
        <taxon>Fungi</taxon>
        <taxon>Dikarya</taxon>
        <taxon>Ascomycota</taxon>
        <taxon>Pezizomycotina</taxon>
        <taxon>Eurotiomycetes</taxon>
        <taxon>Eurotiomycetidae</taxon>
        <taxon>Eurotiales</taxon>
        <taxon>Aspergillaceae</taxon>
        <taxon>Aspergillus</taxon>
        <taxon>Aspergillus subgen. Circumdati</taxon>
    </lineage>
</organism>
<dbReference type="Pfam" id="PF06985">
    <property type="entry name" value="HET"/>
    <property type="match status" value="1"/>
</dbReference>